<dbReference type="EMBL" id="LYXU01000003">
    <property type="protein sequence ID" value="OBS22574.1"/>
    <property type="molecule type" value="Genomic_DNA"/>
</dbReference>
<dbReference type="AlphaFoldDB" id="A0A1B8AQG2"/>
<evidence type="ECO:0000313" key="3">
    <source>
        <dbReference type="EMBL" id="OBS22574.1"/>
    </source>
</evidence>
<feature type="domain" description="Cullin N-terminal" evidence="2">
    <location>
        <begin position="82"/>
        <end position="224"/>
    </location>
</feature>
<comment type="caution">
    <text evidence="3">The sequence shown here is derived from an EMBL/GenBank/DDBJ whole genome shotgun (WGS) entry which is preliminary data.</text>
</comment>
<protein>
    <recommendedName>
        <fullName evidence="2">Cullin N-terminal domain-containing protein</fullName>
    </recommendedName>
</protein>
<reference evidence="3 4" key="1">
    <citation type="submission" date="2016-06" db="EMBL/GenBank/DDBJ databases">
        <title>Living apart together: crosstalk between the core and supernumerary genomes in a fungal plant pathogen.</title>
        <authorList>
            <person name="Vanheule A."/>
            <person name="Audenaert K."/>
            <person name="Warris S."/>
            <person name="Van De Geest H."/>
            <person name="Schijlen E."/>
            <person name="Hofte M."/>
            <person name="De Saeger S."/>
            <person name="Haesaert G."/>
            <person name="Waalwijk C."/>
            <person name="Van Der Lee T."/>
        </authorList>
    </citation>
    <scope>NUCLEOTIDE SEQUENCE [LARGE SCALE GENOMIC DNA]</scope>
    <source>
        <strain evidence="3 4">2516</strain>
    </source>
</reference>
<dbReference type="Gene3D" id="1.20.1310.10">
    <property type="entry name" value="Cullin Repeats"/>
    <property type="match status" value="1"/>
</dbReference>
<organism evidence="3 4">
    <name type="scientific">Fusarium poae</name>
    <dbReference type="NCBI Taxonomy" id="36050"/>
    <lineage>
        <taxon>Eukaryota</taxon>
        <taxon>Fungi</taxon>
        <taxon>Dikarya</taxon>
        <taxon>Ascomycota</taxon>
        <taxon>Pezizomycotina</taxon>
        <taxon>Sordariomycetes</taxon>
        <taxon>Hypocreomycetidae</taxon>
        <taxon>Hypocreales</taxon>
        <taxon>Nectriaceae</taxon>
        <taxon>Fusarium</taxon>
    </lineage>
</organism>
<dbReference type="GO" id="GO:0031625">
    <property type="term" value="F:ubiquitin protein ligase binding"/>
    <property type="evidence" value="ECO:0007669"/>
    <property type="project" value="InterPro"/>
</dbReference>
<accession>A0A1B8AQG2</accession>
<dbReference type="Proteomes" id="UP000091967">
    <property type="component" value="Unassembled WGS sequence"/>
</dbReference>
<dbReference type="Pfam" id="PF00888">
    <property type="entry name" value="Cullin"/>
    <property type="match status" value="1"/>
</dbReference>
<dbReference type="OMA" id="YLYEWES"/>
<dbReference type="InterPro" id="IPR016159">
    <property type="entry name" value="Cullin_repeat-like_dom_sf"/>
</dbReference>
<name>A0A1B8AQG2_FUSPO</name>
<sequence length="256" mass="30289">MDEDFIGIPDGDFNDGYSCLMKAIEDIHNNPELPLSVTDHMYLRALVSGLTNRRDYAQYDTLHHFPGDNPLPHAKDCPYRIIYDNLHNYLADHLDKVAQRIMSRDTDTWLDVYLDEWDLYNKAAARIDHVLNQVNTAWVEDYIVGGIRERFPIHTLHCVQWKKHVWSRVDYEIVDGVQKAMQDNCEYASHVRRFMNKSASRSVGQKWNEMDETSKIYECLEAPFDSMIKAHDRRVNTFIKYRNMLRIVNRGRHNRR</sequence>
<proteinExistence type="inferred from homology"/>
<dbReference type="GO" id="GO:0006511">
    <property type="term" value="P:ubiquitin-dependent protein catabolic process"/>
    <property type="evidence" value="ECO:0007669"/>
    <property type="project" value="InterPro"/>
</dbReference>
<evidence type="ECO:0000259" key="2">
    <source>
        <dbReference type="Pfam" id="PF00888"/>
    </source>
</evidence>
<evidence type="ECO:0000256" key="1">
    <source>
        <dbReference type="ARBA" id="ARBA00006019"/>
    </source>
</evidence>
<gene>
    <name evidence="3" type="ORF">FPOA_08910</name>
</gene>
<dbReference type="SUPFAM" id="SSF74788">
    <property type="entry name" value="Cullin repeat-like"/>
    <property type="match status" value="1"/>
</dbReference>
<comment type="similarity">
    <text evidence="1">Belongs to the cullin family.</text>
</comment>
<dbReference type="InterPro" id="IPR001373">
    <property type="entry name" value="Cullin_N"/>
</dbReference>
<evidence type="ECO:0000313" key="4">
    <source>
        <dbReference type="Proteomes" id="UP000091967"/>
    </source>
</evidence>
<dbReference type="STRING" id="36050.A0A1B8AQG2"/>
<keyword evidence="4" id="KW-1185">Reference proteome</keyword>